<dbReference type="InterPro" id="IPR009272">
    <property type="entry name" value="DUF929"/>
</dbReference>
<evidence type="ECO:0000313" key="2">
    <source>
        <dbReference type="Proteomes" id="UP000646844"/>
    </source>
</evidence>
<name>A0A832T7E1_9CREN</name>
<evidence type="ECO:0000313" key="1">
    <source>
        <dbReference type="EMBL" id="HII73350.1"/>
    </source>
</evidence>
<organism evidence="1 2">
    <name type="scientific">Sulfurisphaera tokodaii</name>
    <dbReference type="NCBI Taxonomy" id="111955"/>
    <lineage>
        <taxon>Archaea</taxon>
        <taxon>Thermoproteota</taxon>
        <taxon>Thermoprotei</taxon>
        <taxon>Sulfolobales</taxon>
        <taxon>Sulfolobaceae</taxon>
        <taxon>Sulfurisphaera</taxon>
    </lineage>
</organism>
<reference evidence="1" key="1">
    <citation type="journal article" date="2020" name="bioRxiv">
        <title>A rank-normalized archaeal taxonomy based on genome phylogeny resolves widespread incomplete and uneven classifications.</title>
        <authorList>
            <person name="Rinke C."/>
            <person name="Chuvochina M."/>
            <person name="Mussig A.J."/>
            <person name="Chaumeil P.-A."/>
            <person name="Waite D.W."/>
            <person name="Whitman W.B."/>
            <person name="Parks D.H."/>
            <person name="Hugenholtz P."/>
        </authorList>
    </citation>
    <scope>NUCLEOTIDE SEQUENCE</scope>
    <source>
        <strain evidence="1">UBA8838</strain>
    </source>
</reference>
<gene>
    <name evidence="1" type="ORF">HA332_02900</name>
</gene>
<comment type="caution">
    <text evidence="1">The sequence shown here is derived from an EMBL/GenBank/DDBJ whole genome shotgun (WGS) entry which is preliminary data.</text>
</comment>
<dbReference type="GeneID" id="1459786"/>
<dbReference type="AlphaFoldDB" id="A0A832T7E1"/>
<accession>A0A832T7E1</accession>
<dbReference type="EMBL" id="DUJO01000013">
    <property type="protein sequence ID" value="HII73350.1"/>
    <property type="molecule type" value="Genomic_DNA"/>
</dbReference>
<dbReference type="RefSeq" id="WP_010979799.1">
    <property type="nucleotide sequence ID" value="NZ_BAABQO010000013.1"/>
</dbReference>
<dbReference type="OMA" id="TQVYFIS"/>
<sequence>MDMKEGLRSKMVITAILVFIIAAAIPVYLRAQVNQVQNNAVPPLYATVPVGKFFYASPEDFAPPHQVDVYLIGWEGCHVALSDAWPLYIIMSAYGSLSYVYASSNPYRPFPNTTGLIFLNYTPYEADEPVHFYFIYMYNKWLNATPNGTPIPKGELITVGAEELKHFLPTPLYQLVMHYQLDAIFQNTSEPLAILKGHIVTVLVITGPNGTYMAYGPLYNILPLKNANGTYIMQNLYNKKVVPYIWQGVQVIENVIEEAAGSELNITFT</sequence>
<protein>
    <submittedName>
        <fullName evidence="1">DUF929 domain-containing protein</fullName>
    </submittedName>
</protein>
<dbReference type="Proteomes" id="UP000646844">
    <property type="component" value="Unassembled WGS sequence"/>
</dbReference>
<dbReference type="Pfam" id="PF06053">
    <property type="entry name" value="DUF929"/>
    <property type="match status" value="1"/>
</dbReference>
<proteinExistence type="predicted"/>